<dbReference type="Pfam" id="PF01827">
    <property type="entry name" value="FTH"/>
    <property type="match status" value="1"/>
</dbReference>
<evidence type="ECO:0000259" key="1">
    <source>
        <dbReference type="PROSITE" id="PS50181"/>
    </source>
</evidence>
<feature type="domain" description="F-box" evidence="1">
    <location>
        <begin position="4"/>
        <end position="53"/>
    </location>
</feature>
<dbReference type="InterPro" id="IPR002900">
    <property type="entry name" value="DUF38/FTH_CAE_spp"/>
</dbReference>
<dbReference type="WBParaSite" id="Csp11.Scaffold630.g17160.t1">
    <property type="protein sequence ID" value="Csp11.Scaffold630.g17160.t1"/>
    <property type="gene ID" value="Csp11.Scaffold630.g17160"/>
</dbReference>
<dbReference type="InterPro" id="IPR036047">
    <property type="entry name" value="F-box-like_dom_sf"/>
</dbReference>
<sequence length="336" mass="39527">MNSSISLLDMPDVVMNNIFEKTDVRGMFTLRRVCHSLREYIGSRHLNMSFKAISVMVFQTKIVLTIDSFEVQEIQYRYDKNGCKVEFDYKTKVLDNADFVSVFIQDLRSILSFQKTPLQRLSFSFKNDETDYSVKWNENVQMQIKTLFESLEKPIPVEKFVMNAFKQKHVMSFLPFLDSKFLKEIWILDPTFWGNGYETLYIDKIVKLEQWKGAEKVYIKRPIESNGIDSFKNFKSAYITLSHILVDDIGSLETTFQQSKTLERLRFKYSFLHNDDSELFEILGPSFQTNTTEKNWFIRIPKSNMIMHIVYFPRITNIAFSKIPESEVPEGAVIKE</sequence>
<dbReference type="eggNOG" id="ENOG502TJGR">
    <property type="taxonomic scope" value="Eukaryota"/>
</dbReference>
<dbReference type="PANTHER" id="PTHR23014:SF1">
    <property type="entry name" value="DUF38 DOMAIN-CONTAINING PROTEIN-RELATED"/>
    <property type="match status" value="1"/>
</dbReference>
<dbReference type="InterPro" id="IPR001810">
    <property type="entry name" value="F-box_dom"/>
</dbReference>
<dbReference type="PANTHER" id="PTHR23014">
    <property type="entry name" value="F-BOX A PROTEIN"/>
    <property type="match status" value="1"/>
</dbReference>
<reference evidence="3" key="1">
    <citation type="submission" date="2016-11" db="UniProtKB">
        <authorList>
            <consortium name="WormBaseParasite"/>
        </authorList>
    </citation>
    <scope>IDENTIFICATION</scope>
</reference>
<keyword evidence="2" id="KW-1185">Reference proteome</keyword>
<evidence type="ECO:0000313" key="2">
    <source>
        <dbReference type="Proteomes" id="UP000095282"/>
    </source>
</evidence>
<accession>A0A1I7ULH7</accession>
<protein>
    <submittedName>
        <fullName evidence="3">F-box domain-containing protein</fullName>
    </submittedName>
</protein>
<dbReference type="Pfam" id="PF00646">
    <property type="entry name" value="F-box"/>
    <property type="match status" value="1"/>
</dbReference>
<dbReference type="SUPFAM" id="SSF81383">
    <property type="entry name" value="F-box domain"/>
    <property type="match status" value="1"/>
</dbReference>
<dbReference type="PROSITE" id="PS50181">
    <property type="entry name" value="FBOX"/>
    <property type="match status" value="1"/>
</dbReference>
<evidence type="ECO:0000313" key="3">
    <source>
        <dbReference type="WBParaSite" id="Csp11.Scaffold630.g17160.t1"/>
    </source>
</evidence>
<dbReference type="Proteomes" id="UP000095282">
    <property type="component" value="Unplaced"/>
</dbReference>
<organism evidence="2 3">
    <name type="scientific">Caenorhabditis tropicalis</name>
    <dbReference type="NCBI Taxonomy" id="1561998"/>
    <lineage>
        <taxon>Eukaryota</taxon>
        <taxon>Metazoa</taxon>
        <taxon>Ecdysozoa</taxon>
        <taxon>Nematoda</taxon>
        <taxon>Chromadorea</taxon>
        <taxon>Rhabditida</taxon>
        <taxon>Rhabditina</taxon>
        <taxon>Rhabditomorpha</taxon>
        <taxon>Rhabditoidea</taxon>
        <taxon>Rhabditidae</taxon>
        <taxon>Peloderinae</taxon>
        <taxon>Caenorhabditis</taxon>
    </lineage>
</organism>
<proteinExistence type="predicted"/>
<name>A0A1I7ULH7_9PELO</name>
<dbReference type="AlphaFoldDB" id="A0A1I7ULH7"/>